<feature type="chain" id="PRO_5035927532" evidence="3">
    <location>
        <begin position="23"/>
        <end position="496"/>
    </location>
</feature>
<proteinExistence type="predicted"/>
<accession>A0A8S4DLC3</accession>
<dbReference type="FunFam" id="3.80.10.10:FF:001164">
    <property type="entry name" value="GH01279p"/>
    <property type="match status" value="1"/>
</dbReference>
<evidence type="ECO:0000313" key="4">
    <source>
        <dbReference type="EMBL" id="CAG9101507.1"/>
    </source>
</evidence>
<dbReference type="Proteomes" id="UP000653454">
    <property type="component" value="Unassembled WGS sequence"/>
</dbReference>
<dbReference type="InterPro" id="IPR001611">
    <property type="entry name" value="Leu-rich_rpt"/>
</dbReference>
<dbReference type="SUPFAM" id="SSF52058">
    <property type="entry name" value="L domain-like"/>
    <property type="match status" value="1"/>
</dbReference>
<protein>
    <submittedName>
        <fullName evidence="4">(diamondback moth) hypothetical protein</fullName>
    </submittedName>
</protein>
<gene>
    <name evidence="4" type="ORF">PLXY2_LOCUS2406</name>
</gene>
<evidence type="ECO:0000313" key="5">
    <source>
        <dbReference type="Proteomes" id="UP000653454"/>
    </source>
</evidence>
<keyword evidence="2" id="KW-0677">Repeat</keyword>
<sequence length="496" mass="56565">MERVIKLLLIIASLMTVELSLTESKVNDLKKKSKVMSYHQPLYGNICEVEDRRPKVHCYCDSRAPRSAAWADCWVFSPGLSEDDPLWSSFSSQPLIQHLIFNVRSDDALTFVPAKALVRLDTLKHLTIQFATLKTIPPFAFTNSSSLKQMNLKSNRITNLEMNSFSRLMMLSNLSLEDNQISELKRGVFFELPNLHLLYLTNNNLSLIHEGCFKHLNNLVELKLDSNYISVVTREMFEGLENLARLDLKNNKLTMIGNLAFSELWGLKELALDNNAIEYISERSFGGLTQLKKLTLSGNKLTAFYEDIIEDIRSLLILDLSDNLLETMSYETVRSVVESDQLPSTAIYLDGNPFTCDCRLSWVYALRNKTSGALRQALDRITCVLDPTLGNQINQQSDPDPQTEHKIFDSYEYYEDKDDREVLYDEPKKVITESNAEKLMNIPLEALPCPKELQSLEESNHPVQNEIRLKAFSKGPAWRLDCTVSVVMLALLLVYS</sequence>
<name>A0A8S4DLC3_PLUXY</name>
<reference evidence="4" key="1">
    <citation type="submission" date="2020-11" db="EMBL/GenBank/DDBJ databases">
        <authorList>
            <person name="Whiteford S."/>
        </authorList>
    </citation>
    <scope>NUCLEOTIDE SEQUENCE</scope>
</reference>
<dbReference type="AlphaFoldDB" id="A0A8S4DLC3"/>
<dbReference type="Gene3D" id="3.80.10.10">
    <property type="entry name" value="Ribonuclease Inhibitor"/>
    <property type="match status" value="2"/>
</dbReference>
<organism evidence="4 5">
    <name type="scientific">Plutella xylostella</name>
    <name type="common">Diamondback moth</name>
    <name type="synonym">Plutella maculipennis</name>
    <dbReference type="NCBI Taxonomy" id="51655"/>
    <lineage>
        <taxon>Eukaryota</taxon>
        <taxon>Metazoa</taxon>
        <taxon>Ecdysozoa</taxon>
        <taxon>Arthropoda</taxon>
        <taxon>Hexapoda</taxon>
        <taxon>Insecta</taxon>
        <taxon>Pterygota</taxon>
        <taxon>Neoptera</taxon>
        <taxon>Endopterygota</taxon>
        <taxon>Lepidoptera</taxon>
        <taxon>Glossata</taxon>
        <taxon>Ditrysia</taxon>
        <taxon>Yponomeutoidea</taxon>
        <taxon>Plutellidae</taxon>
        <taxon>Plutella</taxon>
    </lineage>
</organism>
<feature type="signal peptide" evidence="3">
    <location>
        <begin position="1"/>
        <end position="22"/>
    </location>
</feature>
<keyword evidence="5" id="KW-1185">Reference proteome</keyword>
<evidence type="ECO:0000256" key="2">
    <source>
        <dbReference type="ARBA" id="ARBA00022737"/>
    </source>
</evidence>
<dbReference type="SMART" id="SM00369">
    <property type="entry name" value="LRR_TYP"/>
    <property type="match status" value="8"/>
</dbReference>
<comment type="caution">
    <text evidence="4">The sequence shown here is derived from an EMBL/GenBank/DDBJ whole genome shotgun (WGS) entry which is preliminary data.</text>
</comment>
<dbReference type="InterPro" id="IPR032675">
    <property type="entry name" value="LRR_dom_sf"/>
</dbReference>
<dbReference type="PANTHER" id="PTHR24366">
    <property type="entry name" value="IG(IMMUNOGLOBULIN) AND LRR(LEUCINE RICH REPEAT) DOMAINS"/>
    <property type="match status" value="1"/>
</dbReference>
<evidence type="ECO:0000256" key="1">
    <source>
        <dbReference type="ARBA" id="ARBA00022614"/>
    </source>
</evidence>
<dbReference type="PANTHER" id="PTHR24366:SF164">
    <property type="entry name" value="CONNECTIN-LIKE PROTEIN"/>
    <property type="match status" value="1"/>
</dbReference>
<dbReference type="EMBL" id="CAJHNJ030000006">
    <property type="protein sequence ID" value="CAG9101507.1"/>
    <property type="molecule type" value="Genomic_DNA"/>
</dbReference>
<evidence type="ECO:0000256" key="3">
    <source>
        <dbReference type="SAM" id="SignalP"/>
    </source>
</evidence>
<dbReference type="Pfam" id="PF13855">
    <property type="entry name" value="LRR_8"/>
    <property type="match status" value="2"/>
</dbReference>
<dbReference type="InterPro" id="IPR003591">
    <property type="entry name" value="Leu-rich_rpt_typical-subtyp"/>
</dbReference>
<keyword evidence="1" id="KW-0433">Leucine-rich repeat</keyword>
<keyword evidence="3" id="KW-0732">Signal</keyword>
<dbReference type="PROSITE" id="PS51450">
    <property type="entry name" value="LRR"/>
    <property type="match status" value="1"/>
</dbReference>